<reference evidence="1 2" key="1">
    <citation type="submission" date="2017-03" db="EMBL/GenBank/DDBJ databases">
        <authorList>
            <person name="Afonso C.L."/>
            <person name="Miller P.J."/>
            <person name="Scott M.A."/>
            <person name="Spackman E."/>
            <person name="Goraichik I."/>
            <person name="Dimitrov K.M."/>
            <person name="Suarez D.L."/>
            <person name="Swayne D.E."/>
        </authorList>
    </citation>
    <scope>NUCLEOTIDE SEQUENCE [LARGE SCALE GENOMIC DNA]</scope>
    <source>
        <strain evidence="1 2">CECT 7639</strain>
    </source>
</reference>
<sequence length="30" mass="3360">MGVEELGGYFAVIKFLGRTFNPSEHLGSFR</sequence>
<dbReference type="EMBL" id="FWFO01000001">
    <property type="protein sequence ID" value="SLN12818.1"/>
    <property type="molecule type" value="Genomic_DNA"/>
</dbReference>
<dbReference type="Proteomes" id="UP000193077">
    <property type="component" value="Unassembled WGS sequence"/>
</dbReference>
<accession>A0A1Y5REH0</accession>
<evidence type="ECO:0000313" key="1">
    <source>
        <dbReference type="EMBL" id="SLN12818.1"/>
    </source>
</evidence>
<keyword evidence="2" id="KW-1185">Reference proteome</keyword>
<protein>
    <submittedName>
        <fullName evidence="1">Uncharacterized protein</fullName>
    </submittedName>
</protein>
<gene>
    <name evidence="1" type="ORF">TRL7639_00137</name>
</gene>
<dbReference type="AlphaFoldDB" id="A0A1Y5REH0"/>
<organism evidence="1 2">
    <name type="scientific">Falsiruegeria litorea R37</name>
    <dbReference type="NCBI Taxonomy" id="1200284"/>
    <lineage>
        <taxon>Bacteria</taxon>
        <taxon>Pseudomonadati</taxon>
        <taxon>Pseudomonadota</taxon>
        <taxon>Alphaproteobacteria</taxon>
        <taxon>Rhodobacterales</taxon>
        <taxon>Roseobacteraceae</taxon>
        <taxon>Falsiruegeria</taxon>
    </lineage>
</organism>
<name>A0A1Y5REH0_9RHOB</name>
<evidence type="ECO:0000313" key="2">
    <source>
        <dbReference type="Proteomes" id="UP000193077"/>
    </source>
</evidence>
<proteinExistence type="predicted"/>